<dbReference type="EMBL" id="JBBMEI010000032">
    <property type="protein sequence ID" value="MEQ2358859.1"/>
    <property type="molecule type" value="Genomic_DNA"/>
</dbReference>
<dbReference type="InterPro" id="IPR036390">
    <property type="entry name" value="WH_DNA-bd_sf"/>
</dbReference>
<evidence type="ECO:0000256" key="2">
    <source>
        <dbReference type="ARBA" id="ARBA00023015"/>
    </source>
</evidence>
<reference evidence="6 7" key="1">
    <citation type="submission" date="2024-03" db="EMBL/GenBank/DDBJ databases">
        <title>Human intestinal bacterial collection.</title>
        <authorList>
            <person name="Pauvert C."/>
            <person name="Hitch T.C.A."/>
            <person name="Clavel T."/>
        </authorList>
    </citation>
    <scope>NUCLEOTIDE SEQUENCE [LARGE SCALE GENOMIC DNA]</scope>
    <source>
        <strain evidence="6 7">CLA-AA-H95</strain>
    </source>
</reference>
<protein>
    <submittedName>
        <fullName evidence="6">LysR family transcriptional regulator</fullName>
    </submittedName>
</protein>
<evidence type="ECO:0000259" key="5">
    <source>
        <dbReference type="PROSITE" id="PS50931"/>
    </source>
</evidence>
<gene>
    <name evidence="6" type="ORF">WMO75_11065</name>
</gene>
<dbReference type="InterPro" id="IPR005119">
    <property type="entry name" value="LysR_subst-bd"/>
</dbReference>
<sequence length="295" mass="34523">MEIRQVQSFVHVARLGSFSRAAETMGYSQSAITVQIRLLEEELGTKLFDRMGKKVSLTPQGKRFLEHANRILYEMNRTIMTMNEDRELENPLHIGTIESLCTAKFPRILSQFHTLYPKVNIQITLDSPEKLIRMMEHNELDLIYILDTPRWNKEWIKVMEAAEPIVFVASVNSEFALRKEMVLQDILGEPFFLTEKNANYRQALDQHLALGNRTLDPVLEISDTEFIIKMVERNDGLSFLPYFAVEKYIRSGRIAMLDVTDIDISMYRQIFYHKNKYKTREMSEFIRLITESENA</sequence>
<dbReference type="Pfam" id="PF00126">
    <property type="entry name" value="HTH_1"/>
    <property type="match status" value="1"/>
</dbReference>
<keyword evidence="2" id="KW-0805">Transcription regulation</keyword>
<dbReference type="SUPFAM" id="SSF46785">
    <property type="entry name" value="Winged helix' DNA-binding domain"/>
    <property type="match status" value="1"/>
</dbReference>
<dbReference type="InterPro" id="IPR000847">
    <property type="entry name" value="LysR_HTH_N"/>
</dbReference>
<organism evidence="6 7">
    <name type="scientific">Blautia intestinihominis</name>
    <dbReference type="NCBI Taxonomy" id="3133152"/>
    <lineage>
        <taxon>Bacteria</taxon>
        <taxon>Bacillati</taxon>
        <taxon>Bacillota</taxon>
        <taxon>Clostridia</taxon>
        <taxon>Lachnospirales</taxon>
        <taxon>Lachnospiraceae</taxon>
        <taxon>Blautia</taxon>
    </lineage>
</organism>
<dbReference type="PANTHER" id="PTHR30126:SF40">
    <property type="entry name" value="HTH-TYPE TRANSCRIPTIONAL REGULATOR GLTR"/>
    <property type="match status" value="1"/>
</dbReference>
<evidence type="ECO:0000256" key="3">
    <source>
        <dbReference type="ARBA" id="ARBA00023125"/>
    </source>
</evidence>
<dbReference type="PANTHER" id="PTHR30126">
    <property type="entry name" value="HTH-TYPE TRANSCRIPTIONAL REGULATOR"/>
    <property type="match status" value="1"/>
</dbReference>
<comment type="similarity">
    <text evidence="1">Belongs to the LysR transcriptional regulatory family.</text>
</comment>
<evidence type="ECO:0000256" key="1">
    <source>
        <dbReference type="ARBA" id="ARBA00009437"/>
    </source>
</evidence>
<dbReference type="Gene3D" id="3.40.190.290">
    <property type="match status" value="1"/>
</dbReference>
<dbReference type="InterPro" id="IPR036388">
    <property type="entry name" value="WH-like_DNA-bd_sf"/>
</dbReference>
<name>A0ABV1APN7_9FIRM</name>
<dbReference type="Proteomes" id="UP001446032">
    <property type="component" value="Unassembled WGS sequence"/>
</dbReference>
<dbReference type="SUPFAM" id="SSF53850">
    <property type="entry name" value="Periplasmic binding protein-like II"/>
    <property type="match status" value="1"/>
</dbReference>
<dbReference type="PROSITE" id="PS50931">
    <property type="entry name" value="HTH_LYSR"/>
    <property type="match status" value="1"/>
</dbReference>
<keyword evidence="7" id="KW-1185">Reference proteome</keyword>
<evidence type="ECO:0000313" key="6">
    <source>
        <dbReference type="EMBL" id="MEQ2358859.1"/>
    </source>
</evidence>
<dbReference type="Gene3D" id="1.10.10.10">
    <property type="entry name" value="Winged helix-like DNA-binding domain superfamily/Winged helix DNA-binding domain"/>
    <property type="match status" value="1"/>
</dbReference>
<feature type="domain" description="HTH lysR-type" evidence="5">
    <location>
        <begin position="1"/>
        <end position="58"/>
    </location>
</feature>
<dbReference type="CDD" id="cd05466">
    <property type="entry name" value="PBP2_LTTR_substrate"/>
    <property type="match status" value="1"/>
</dbReference>
<evidence type="ECO:0000256" key="4">
    <source>
        <dbReference type="ARBA" id="ARBA00023163"/>
    </source>
</evidence>
<comment type="caution">
    <text evidence="6">The sequence shown here is derived from an EMBL/GenBank/DDBJ whole genome shotgun (WGS) entry which is preliminary data.</text>
</comment>
<accession>A0ABV1APN7</accession>
<proteinExistence type="inferred from homology"/>
<dbReference type="PRINTS" id="PR00039">
    <property type="entry name" value="HTHLYSR"/>
</dbReference>
<keyword evidence="3" id="KW-0238">DNA-binding</keyword>
<keyword evidence="4" id="KW-0804">Transcription</keyword>
<dbReference type="Pfam" id="PF03466">
    <property type="entry name" value="LysR_substrate"/>
    <property type="match status" value="1"/>
</dbReference>
<evidence type="ECO:0000313" key="7">
    <source>
        <dbReference type="Proteomes" id="UP001446032"/>
    </source>
</evidence>
<dbReference type="RefSeq" id="WP_118699222.1">
    <property type="nucleotide sequence ID" value="NZ_JBBMEI010000032.1"/>
</dbReference>